<dbReference type="SUPFAM" id="SSF109993">
    <property type="entry name" value="VPS9 domain"/>
    <property type="match status" value="1"/>
</dbReference>
<dbReference type="GO" id="GO:0005085">
    <property type="term" value="F:guanyl-nucleotide exchange factor activity"/>
    <property type="evidence" value="ECO:0007669"/>
    <property type="project" value="InterPro"/>
</dbReference>
<feature type="compositionally biased region" description="Low complexity" evidence="1">
    <location>
        <begin position="513"/>
        <end position="522"/>
    </location>
</feature>
<protein>
    <recommendedName>
        <fullName evidence="2">VPS9 domain-containing protein</fullName>
    </recommendedName>
</protein>
<dbReference type="InterPro" id="IPR003123">
    <property type="entry name" value="VPS9"/>
</dbReference>
<dbReference type="GO" id="GO:0031267">
    <property type="term" value="F:small GTPase binding"/>
    <property type="evidence" value="ECO:0007669"/>
    <property type="project" value="TreeGrafter"/>
</dbReference>
<dbReference type="Gene3D" id="1.10.246.120">
    <property type="match status" value="1"/>
</dbReference>
<proteinExistence type="predicted"/>
<evidence type="ECO:0000259" key="2">
    <source>
        <dbReference type="PROSITE" id="PS51205"/>
    </source>
</evidence>
<feature type="region of interest" description="Disordered" evidence="1">
    <location>
        <begin position="493"/>
        <end position="544"/>
    </location>
</feature>
<dbReference type="Pfam" id="PF02204">
    <property type="entry name" value="VPS9"/>
    <property type="match status" value="1"/>
</dbReference>
<organism evidence="3 4">
    <name type="scientific">Lagenidium giganteum</name>
    <dbReference type="NCBI Taxonomy" id="4803"/>
    <lineage>
        <taxon>Eukaryota</taxon>
        <taxon>Sar</taxon>
        <taxon>Stramenopiles</taxon>
        <taxon>Oomycota</taxon>
        <taxon>Peronosporomycetes</taxon>
        <taxon>Pythiales</taxon>
        <taxon>Pythiaceae</taxon>
    </lineage>
</organism>
<dbReference type="InterPro" id="IPR045046">
    <property type="entry name" value="Vps9-like"/>
</dbReference>
<comment type="caution">
    <text evidence="3">The sequence shown here is derived from an EMBL/GenBank/DDBJ whole genome shotgun (WGS) entry which is preliminary data.</text>
</comment>
<dbReference type="PANTHER" id="PTHR23101">
    <property type="entry name" value="RAB GDP/GTP EXCHANGE FACTOR"/>
    <property type="match status" value="1"/>
</dbReference>
<reference evidence="3" key="2">
    <citation type="journal article" date="2023" name="Microbiol Resour">
        <title>Decontamination and Annotation of the Draft Genome Sequence of the Oomycete Lagenidium giganteum ARSEF 373.</title>
        <authorList>
            <person name="Morgan W.R."/>
            <person name="Tartar A."/>
        </authorList>
    </citation>
    <scope>NUCLEOTIDE SEQUENCE</scope>
    <source>
        <strain evidence="3">ARSEF 373</strain>
    </source>
</reference>
<evidence type="ECO:0000313" key="4">
    <source>
        <dbReference type="Proteomes" id="UP001146120"/>
    </source>
</evidence>
<accession>A0AAV2Z8T4</accession>
<dbReference type="GO" id="GO:0016192">
    <property type="term" value="P:vesicle-mediated transport"/>
    <property type="evidence" value="ECO:0007669"/>
    <property type="project" value="InterPro"/>
</dbReference>
<dbReference type="Gene3D" id="1.20.1050.80">
    <property type="entry name" value="VPS9 domain"/>
    <property type="match status" value="1"/>
</dbReference>
<dbReference type="PANTHER" id="PTHR23101:SF25">
    <property type="entry name" value="GTPASE-ACTIVATING PROTEIN AND VPS9 DOMAIN-CONTAINING PROTEIN 1"/>
    <property type="match status" value="1"/>
</dbReference>
<dbReference type="EMBL" id="DAKRPA010000015">
    <property type="protein sequence ID" value="DBA03838.1"/>
    <property type="molecule type" value="Genomic_DNA"/>
</dbReference>
<feature type="region of interest" description="Disordered" evidence="1">
    <location>
        <begin position="1"/>
        <end position="49"/>
    </location>
</feature>
<dbReference type="AlphaFoldDB" id="A0AAV2Z8T4"/>
<reference evidence="3" key="1">
    <citation type="submission" date="2022-11" db="EMBL/GenBank/DDBJ databases">
        <authorList>
            <person name="Morgan W.R."/>
            <person name="Tartar A."/>
        </authorList>
    </citation>
    <scope>NUCLEOTIDE SEQUENCE</scope>
    <source>
        <strain evidence="3">ARSEF 373</strain>
    </source>
</reference>
<dbReference type="SMART" id="SM00167">
    <property type="entry name" value="VPS9"/>
    <property type="match status" value="1"/>
</dbReference>
<name>A0AAV2Z8T4_9STRA</name>
<dbReference type="InterPro" id="IPR037191">
    <property type="entry name" value="VPS9_dom_sf"/>
</dbReference>
<evidence type="ECO:0000313" key="3">
    <source>
        <dbReference type="EMBL" id="DBA03838.1"/>
    </source>
</evidence>
<dbReference type="PROSITE" id="PS51205">
    <property type="entry name" value="VPS9"/>
    <property type="match status" value="1"/>
</dbReference>
<dbReference type="Proteomes" id="UP001146120">
    <property type="component" value="Unassembled WGS sequence"/>
</dbReference>
<feature type="compositionally biased region" description="Low complexity" evidence="1">
    <location>
        <begin position="7"/>
        <end position="40"/>
    </location>
</feature>
<evidence type="ECO:0000256" key="1">
    <source>
        <dbReference type="SAM" id="MobiDB-lite"/>
    </source>
</evidence>
<dbReference type="GO" id="GO:0030139">
    <property type="term" value="C:endocytic vesicle"/>
    <property type="evidence" value="ECO:0007669"/>
    <property type="project" value="TreeGrafter"/>
</dbReference>
<dbReference type="GO" id="GO:0005829">
    <property type="term" value="C:cytosol"/>
    <property type="evidence" value="ECO:0007669"/>
    <property type="project" value="TreeGrafter"/>
</dbReference>
<feature type="domain" description="VPS9" evidence="2">
    <location>
        <begin position="329"/>
        <end position="472"/>
    </location>
</feature>
<keyword evidence="4" id="KW-1185">Reference proteome</keyword>
<gene>
    <name evidence="3" type="ORF">N0F65_005728</name>
</gene>
<sequence length="571" mass="62650">MMFWTRSSSSSASNSATTAPSGSTTASTTASTSQSPSPSTENGQSSPFVLSDQRRQELLLAARANRASWVDGSDAMGATASRSPVSQTSALVRGLAVTSGGTAAACKASLSPSCQQALAATAKDLESFFSSLDALKELIIPSGDVESAVTPVAESAGSCHYTALQQELMTKRKEVDAWSHTHAVADRHAADTRHKHATKDQEMLFLLAFRELLTALKQPQASDFVYQIQSFVKQFDRWDLPKMLQQRALRDRPGGVIHAFIDKMVRQLHHHDRLATLLGRQADPSTLSVLRHEDVRSMDAGESMLHETLEAFVMEKLYAKALTPTRDSVVQDDQLHERIASLAFVDFQHLDLPRPADDDEIAQWDALIEQLRALPTYMSPRRKMDCVLRVCQDLTTVLAQRLPQGRFPSADEFLPGLIYLLLKANPPELKRNVNYILEYRHPKKLVSEPGYFFTHVVSSVAFLEQVNGSLLTITPEEFEEGLRSTKHKVAEQAAAKTAAAMGPEVDDPDTDDGVSSTVSGESGTHRSRHGNQDQEDGASIAMPSVLDVRERRVAVTRRLQPLNATTALARP</sequence>